<evidence type="ECO:0000256" key="1">
    <source>
        <dbReference type="ARBA" id="ARBA00001947"/>
    </source>
</evidence>
<dbReference type="InterPro" id="IPR001279">
    <property type="entry name" value="Metallo-B-lactamas"/>
</dbReference>
<dbReference type="CDD" id="cd06262">
    <property type="entry name" value="metallo-hydrolase-like_MBL-fold"/>
    <property type="match status" value="1"/>
</dbReference>
<organism evidence="6 7">
    <name type="scientific">Candidatus Avitreponema avistercoris</name>
    <dbReference type="NCBI Taxonomy" id="2840705"/>
    <lineage>
        <taxon>Bacteria</taxon>
        <taxon>Pseudomonadati</taxon>
        <taxon>Spirochaetota</taxon>
        <taxon>Spirochaetia</taxon>
        <taxon>Spirochaetales</taxon>
        <taxon>Candidatus Avitreponema</taxon>
    </lineage>
</organism>
<evidence type="ECO:0000256" key="3">
    <source>
        <dbReference type="ARBA" id="ARBA00022801"/>
    </source>
</evidence>
<gene>
    <name evidence="6" type="ORF">IAA96_03675</name>
</gene>
<dbReference type="GO" id="GO:0046872">
    <property type="term" value="F:metal ion binding"/>
    <property type="evidence" value="ECO:0007669"/>
    <property type="project" value="UniProtKB-KW"/>
</dbReference>
<dbReference type="SMART" id="SM00849">
    <property type="entry name" value="Lactamase_B"/>
    <property type="match status" value="1"/>
</dbReference>
<dbReference type="PANTHER" id="PTHR46233:SF3">
    <property type="entry name" value="HYDROXYACYLGLUTATHIONE HYDROLASE GLOC"/>
    <property type="match status" value="1"/>
</dbReference>
<name>A0A9D9EN31_9SPIR</name>
<dbReference type="GO" id="GO:0016787">
    <property type="term" value="F:hydrolase activity"/>
    <property type="evidence" value="ECO:0007669"/>
    <property type="project" value="UniProtKB-KW"/>
</dbReference>
<evidence type="ECO:0000256" key="4">
    <source>
        <dbReference type="ARBA" id="ARBA00022833"/>
    </source>
</evidence>
<comment type="cofactor">
    <cofactor evidence="1">
        <name>Zn(2+)</name>
        <dbReference type="ChEBI" id="CHEBI:29105"/>
    </cofactor>
</comment>
<feature type="domain" description="Metallo-beta-lactamase" evidence="5">
    <location>
        <begin position="12"/>
        <end position="169"/>
    </location>
</feature>
<evidence type="ECO:0000313" key="6">
    <source>
        <dbReference type="EMBL" id="MBO8450187.1"/>
    </source>
</evidence>
<evidence type="ECO:0000259" key="5">
    <source>
        <dbReference type="SMART" id="SM00849"/>
    </source>
</evidence>
<comment type="caution">
    <text evidence="6">The sequence shown here is derived from an EMBL/GenBank/DDBJ whole genome shotgun (WGS) entry which is preliminary data.</text>
</comment>
<keyword evidence="4" id="KW-0862">Zinc</keyword>
<proteinExistence type="predicted"/>
<dbReference type="InterPro" id="IPR036866">
    <property type="entry name" value="RibonucZ/Hydroxyglut_hydro"/>
</dbReference>
<dbReference type="SUPFAM" id="SSF56281">
    <property type="entry name" value="Metallo-hydrolase/oxidoreductase"/>
    <property type="match status" value="1"/>
</dbReference>
<accession>A0A9D9EN31</accession>
<dbReference type="PANTHER" id="PTHR46233">
    <property type="entry name" value="HYDROXYACYLGLUTATHIONE HYDROLASE GLOC"/>
    <property type="match status" value="1"/>
</dbReference>
<reference evidence="6" key="2">
    <citation type="journal article" date="2021" name="PeerJ">
        <title>Extensive microbial diversity within the chicken gut microbiome revealed by metagenomics and culture.</title>
        <authorList>
            <person name="Gilroy R."/>
            <person name="Ravi A."/>
            <person name="Getino M."/>
            <person name="Pursley I."/>
            <person name="Horton D.L."/>
            <person name="Alikhan N.F."/>
            <person name="Baker D."/>
            <person name="Gharbi K."/>
            <person name="Hall N."/>
            <person name="Watson M."/>
            <person name="Adriaenssens E.M."/>
            <person name="Foster-Nyarko E."/>
            <person name="Jarju S."/>
            <person name="Secka A."/>
            <person name="Antonio M."/>
            <person name="Oren A."/>
            <person name="Chaudhuri R.R."/>
            <person name="La Ragione R."/>
            <person name="Hildebrand F."/>
            <person name="Pallen M.J."/>
        </authorList>
    </citation>
    <scope>NUCLEOTIDE SEQUENCE</scope>
    <source>
        <strain evidence="6">B3-4054</strain>
    </source>
</reference>
<keyword evidence="3" id="KW-0378">Hydrolase</keyword>
<dbReference type="InterPro" id="IPR051453">
    <property type="entry name" value="MBL_Glyoxalase_II"/>
</dbReference>
<sequence>MKIYFHYSSDNFANCYLVGNEITGQAVLVDPSVIDANLLDHIEKNKFSMEAVLITHGHKSHSQALPTILKIYNPRVYAAETEISGTETKNVTGDGSFQEAGFNISYMSIPGHSPDSLLFKIGNVVFTGDSIFAGRLGHAANRYGLKSLITNLNAKLLNQNEKIILMPGHGPPSTIGAELRYNTDILLQ</sequence>
<dbReference type="EMBL" id="JADIMS010000058">
    <property type="protein sequence ID" value="MBO8450187.1"/>
    <property type="molecule type" value="Genomic_DNA"/>
</dbReference>
<dbReference type="AlphaFoldDB" id="A0A9D9EN31"/>
<evidence type="ECO:0000313" key="7">
    <source>
        <dbReference type="Proteomes" id="UP000823616"/>
    </source>
</evidence>
<dbReference type="Gene3D" id="3.60.15.10">
    <property type="entry name" value="Ribonuclease Z/Hydroxyacylglutathione hydrolase-like"/>
    <property type="match status" value="1"/>
</dbReference>
<reference evidence="6" key="1">
    <citation type="submission" date="2020-10" db="EMBL/GenBank/DDBJ databases">
        <authorList>
            <person name="Gilroy R."/>
        </authorList>
    </citation>
    <scope>NUCLEOTIDE SEQUENCE</scope>
    <source>
        <strain evidence="6">B3-4054</strain>
    </source>
</reference>
<protein>
    <submittedName>
        <fullName evidence="6">MBL fold metallo-hydrolase</fullName>
    </submittedName>
</protein>
<keyword evidence="2" id="KW-0479">Metal-binding</keyword>
<evidence type="ECO:0000256" key="2">
    <source>
        <dbReference type="ARBA" id="ARBA00022723"/>
    </source>
</evidence>
<dbReference type="Proteomes" id="UP000823616">
    <property type="component" value="Unassembled WGS sequence"/>
</dbReference>